<proteinExistence type="predicted"/>
<organism evidence="1 2">
    <name type="scientific">Candidatus Korarchaeum cryptofilum</name>
    <dbReference type="NCBI Taxonomy" id="498846"/>
    <lineage>
        <taxon>Archaea</taxon>
        <taxon>Thermoproteota</taxon>
        <taxon>Candidatus Korarchaeia</taxon>
        <taxon>Candidatus Korarchaeales</taxon>
        <taxon>Candidatus Korarchaeaceae</taxon>
        <taxon>Candidatus Korarchaeum</taxon>
    </lineage>
</organism>
<gene>
    <name evidence="1" type="ORF">D9Q81_09110</name>
</gene>
<accession>A0A3R9P902</accession>
<evidence type="ECO:0000313" key="2">
    <source>
        <dbReference type="Proteomes" id="UP000278149"/>
    </source>
</evidence>
<reference evidence="1 2" key="1">
    <citation type="submission" date="2018-10" db="EMBL/GenBank/DDBJ databases">
        <title>Co-occurring genomic capacity for anaerobic methane metabolism and dissimilatory sulfite reduction discovered in the Korarchaeota.</title>
        <authorList>
            <person name="Mckay L.J."/>
            <person name="Dlakic M."/>
            <person name="Fields M.W."/>
            <person name="Delmont T.O."/>
            <person name="Eren A.M."/>
            <person name="Jay Z.J."/>
            <person name="Klingelsmith K.B."/>
            <person name="Rusch D.B."/>
            <person name="Inskeep W.P."/>
        </authorList>
    </citation>
    <scope>NUCLEOTIDE SEQUENCE [LARGE SCALE GENOMIC DNA]</scope>
    <source>
        <strain evidence="1 2">WS</strain>
    </source>
</reference>
<dbReference type="Proteomes" id="UP000278149">
    <property type="component" value="Unassembled WGS sequence"/>
</dbReference>
<comment type="caution">
    <text evidence="1">The sequence shown here is derived from an EMBL/GenBank/DDBJ whole genome shotgun (WGS) entry which is preliminary data.</text>
</comment>
<evidence type="ECO:0000313" key="1">
    <source>
        <dbReference type="EMBL" id="RSN67168.1"/>
    </source>
</evidence>
<sequence length="229" mass="25503">MRKIIGVAIIALLVVAVIAIILMGGLGKGTSGNRSFQEAYSSTKKLTFSLGNGSIFSLEESVALTYGNMTSPVNKTVQSFIIRNFSWPDYEICISNYTSEADCGKIFFHMVAFPKELIGVSSIRLPSLLYENLTVMMVNKGLVELEMPWGKRTAYNYTNVTMNYPAQNISTITKLYVDPEEGYVLRGDVSMARGNVSITYTYRLASRPESKGGFQIDKPERWNWEQGSP</sequence>
<dbReference type="AlphaFoldDB" id="A0A3R9P902"/>
<name>A0A3R9P902_9CREN</name>
<protein>
    <submittedName>
        <fullName evidence="1">Uncharacterized protein</fullName>
    </submittedName>
</protein>
<dbReference type="RefSeq" id="WP_125742954.1">
    <property type="nucleotide sequence ID" value="NZ_RCOR01000049.1"/>
</dbReference>
<dbReference type="EMBL" id="RCOR01000049">
    <property type="protein sequence ID" value="RSN67168.1"/>
    <property type="molecule type" value="Genomic_DNA"/>
</dbReference>